<dbReference type="EMBL" id="WDLT01000003">
    <property type="protein sequence ID" value="KAB5747319.1"/>
    <property type="molecule type" value="Genomic_DNA"/>
</dbReference>
<keyword evidence="7 17" id="KW-1133">Transmembrane helix</keyword>
<comment type="function">
    <text evidence="16">Peptidoglycan polymerase that is essential for cell division.</text>
</comment>
<evidence type="ECO:0000256" key="1">
    <source>
        <dbReference type="ARBA" id="ARBA00004141"/>
    </source>
</evidence>
<dbReference type="OrthoDB" id="9768187at2"/>
<dbReference type="PANTHER" id="PTHR30474:SF2">
    <property type="entry name" value="PEPTIDOGLYCAN GLYCOSYLTRANSFERASE FTSW-RELATED"/>
    <property type="match status" value="1"/>
</dbReference>
<reference evidence="21 29" key="5">
    <citation type="submission" date="2019-12" db="EMBL/GenBank/DDBJ databases">
        <title>Draft Genome Sequence of Bifidobacterium adolescentis ZJ2.</title>
        <authorList>
            <person name="Jin Z."/>
        </authorList>
    </citation>
    <scope>NUCLEOTIDE SEQUENCE [LARGE SCALE GENOMIC DNA]</scope>
    <source>
        <strain evidence="21 29">ZJ2</strain>
    </source>
</reference>
<sequence length="363" mass="38588">MIILTIFGVIMVFSSSSVNMIANGQSPWAQALKQGMYCVFGLVIAFITMMLPASFYRKISFWFLLGAMVMQAATLTPLGVEVNGNKGWIGIPGVFTMQPAEIVKLALCIWMPNELINARKQVKKVGAPRAYSKLILGYLCAFCLVMSGKDLGTGLIILAIGGIALLLGGFPGKWLAGAALLGICGIVGFILTSPNRLGRIMAAYRTCSPSDLQGVCYQAVHGKYAIASGGLLGVGIGNSGEKWGYLPEAHNDFIFAIIGEETGFVGAAMVILLFIVMTWCMLMVAVQVRDRYITMALVCIAVWIVGQAFVNIGVVVSLLPVMGVPMPFVSAGGSSLIMCLGAAGVAISLMKEQPQVKAENRIL</sequence>
<organism evidence="20 24">
    <name type="scientific">Bifidobacterium adolescentis</name>
    <dbReference type="NCBI Taxonomy" id="1680"/>
    <lineage>
        <taxon>Bacteria</taxon>
        <taxon>Bacillati</taxon>
        <taxon>Actinomycetota</taxon>
        <taxon>Actinomycetes</taxon>
        <taxon>Bifidobacteriales</taxon>
        <taxon>Bifidobacteriaceae</taxon>
        <taxon>Bifidobacterium</taxon>
    </lineage>
</organism>
<reference evidence="19 28" key="4">
    <citation type="journal article" date="2019" name="Nat. Med.">
        <title>A library of human gut bacterial isolates paired with longitudinal multiomics data enables mechanistic microbiome research.</title>
        <authorList>
            <person name="Poyet M."/>
            <person name="Groussin M."/>
            <person name="Gibbons S.M."/>
            <person name="Avila-Pacheco J."/>
            <person name="Jiang X."/>
            <person name="Kearney S.M."/>
            <person name="Perrotta A.R."/>
            <person name="Berdy B."/>
            <person name="Zhao S."/>
            <person name="Lieberman T.D."/>
            <person name="Swanson P.K."/>
            <person name="Smith M."/>
            <person name="Roesemann S."/>
            <person name="Alexander J.E."/>
            <person name="Rich S.A."/>
            <person name="Livny J."/>
            <person name="Vlamakis H."/>
            <person name="Clish C."/>
            <person name="Bullock K."/>
            <person name="Deik A."/>
            <person name="Scott J."/>
            <person name="Pierce K.A."/>
            <person name="Xavier R.J."/>
            <person name="Alm E.J."/>
        </authorList>
    </citation>
    <scope>NUCLEOTIDE SEQUENCE [LARGE SCALE GENOMIC DNA]</scope>
    <source>
        <strain evidence="19 28">BIOML-A190</strain>
    </source>
</reference>
<dbReference type="Proteomes" id="UP000241454">
    <property type="component" value="Chromosome"/>
</dbReference>
<comment type="subcellular location">
    <subcellularLocation>
        <location evidence="1">Membrane</location>
        <topology evidence="1">Multi-pass membrane protein</topology>
    </subcellularLocation>
</comment>
<keyword evidence="2" id="KW-0328">Glycosyltransferase</keyword>
<feature type="transmembrane region" description="Helical" evidence="17">
    <location>
        <begin position="292"/>
        <end position="316"/>
    </location>
</feature>
<dbReference type="PANTHER" id="PTHR30474">
    <property type="entry name" value="CELL CYCLE PROTEIN"/>
    <property type="match status" value="1"/>
</dbReference>
<evidence type="ECO:0000313" key="19">
    <source>
        <dbReference type="EMBL" id="KAB5747319.1"/>
    </source>
</evidence>
<dbReference type="GO" id="GO:0051301">
    <property type="term" value="P:cell division"/>
    <property type="evidence" value="ECO:0007669"/>
    <property type="project" value="UniProtKB-KW"/>
</dbReference>
<dbReference type="AlphaFoldDB" id="A0A0C2YM91"/>
<dbReference type="EMBL" id="MAXD01000002">
    <property type="protein sequence ID" value="OFA35492.1"/>
    <property type="molecule type" value="Genomic_DNA"/>
</dbReference>
<evidence type="ECO:0000256" key="5">
    <source>
        <dbReference type="ARBA" id="ARBA00022960"/>
    </source>
</evidence>
<keyword evidence="5" id="KW-0133">Cell shape</keyword>
<dbReference type="Pfam" id="PF01098">
    <property type="entry name" value="FTSW_RODA_SPOVE"/>
    <property type="match status" value="1"/>
</dbReference>
<evidence type="ECO:0000256" key="12">
    <source>
        <dbReference type="ARBA" id="ARBA00041185"/>
    </source>
</evidence>
<dbReference type="GO" id="GO:0009252">
    <property type="term" value="P:peptidoglycan biosynthetic process"/>
    <property type="evidence" value="ECO:0007669"/>
    <property type="project" value="UniProtKB-KW"/>
</dbReference>
<comment type="similarity">
    <text evidence="11">Belongs to the SEDS family. FtsW subfamily.</text>
</comment>
<keyword evidence="6" id="KW-0573">Peptidoglycan synthesis</keyword>
<dbReference type="EMBL" id="QRVT01000002">
    <property type="protein sequence ID" value="RGS65169.1"/>
    <property type="molecule type" value="Genomic_DNA"/>
</dbReference>
<dbReference type="GO" id="GO:0032153">
    <property type="term" value="C:cell division site"/>
    <property type="evidence" value="ECO:0007669"/>
    <property type="project" value="TreeGrafter"/>
</dbReference>
<dbReference type="Proteomes" id="UP000175684">
    <property type="component" value="Unassembled WGS sequence"/>
</dbReference>
<evidence type="ECO:0000256" key="10">
    <source>
        <dbReference type="ARBA" id="ARBA00033270"/>
    </source>
</evidence>
<evidence type="ECO:0000256" key="6">
    <source>
        <dbReference type="ARBA" id="ARBA00022984"/>
    </source>
</evidence>
<dbReference type="Proteomes" id="UP000437631">
    <property type="component" value="Unassembled WGS sequence"/>
</dbReference>
<gene>
    <name evidence="20" type="ORF">BBK15_04760</name>
    <name evidence="18" type="ORF">C8077_06875</name>
    <name evidence="23" type="ORF">DW072_03185</name>
    <name evidence="22" type="ORF">DWX79_05290</name>
    <name evidence="21" type="ORF">F3K97_07800</name>
    <name evidence="19" type="ORF">GA752_04120</name>
</gene>
<evidence type="ECO:0000313" key="18">
    <source>
        <dbReference type="EMBL" id="AVT46166.1"/>
    </source>
</evidence>
<evidence type="ECO:0000256" key="3">
    <source>
        <dbReference type="ARBA" id="ARBA00022679"/>
    </source>
</evidence>
<keyword evidence="8 17" id="KW-0472">Membrane</keyword>
<feature type="transmembrane region" description="Helical" evidence="17">
    <location>
        <begin position="88"/>
        <end position="110"/>
    </location>
</feature>
<evidence type="ECO:0000256" key="4">
    <source>
        <dbReference type="ARBA" id="ARBA00022692"/>
    </source>
</evidence>
<feature type="transmembrane region" description="Helical" evidence="17">
    <location>
        <begin position="59"/>
        <end position="76"/>
    </location>
</feature>
<reference evidence="18 25" key="2">
    <citation type="submission" date="2018-03" db="EMBL/GenBank/DDBJ databases">
        <authorList>
            <person name="Keele B.F."/>
        </authorList>
    </citation>
    <scope>NUCLEOTIDE SEQUENCE [LARGE SCALE GENOMIC DNA]</scope>
    <source>
        <strain evidence="18 25">1-11</strain>
    </source>
</reference>
<protein>
    <recommendedName>
        <fullName evidence="12">Probable peptidoglycan glycosyltransferase FtsW</fullName>
        <ecNumber evidence="14">2.4.99.28</ecNumber>
    </recommendedName>
    <alternativeName>
        <fullName evidence="13">Cell division protein FtsW</fullName>
    </alternativeName>
    <alternativeName>
        <fullName evidence="10">Cell wall polymerase</fullName>
    </alternativeName>
    <alternativeName>
        <fullName evidence="9">Peptidoglycan polymerase</fullName>
    </alternativeName>
</protein>
<evidence type="ECO:0000256" key="13">
    <source>
        <dbReference type="ARBA" id="ARBA00041418"/>
    </source>
</evidence>
<keyword evidence="4 17" id="KW-0812">Transmembrane</keyword>
<dbReference type="GO" id="GO:0008955">
    <property type="term" value="F:peptidoglycan glycosyltransferase activity"/>
    <property type="evidence" value="ECO:0007669"/>
    <property type="project" value="UniProtKB-EC"/>
</dbReference>
<dbReference type="EMBL" id="CP047129">
    <property type="protein sequence ID" value="QHB63682.1"/>
    <property type="molecule type" value="Genomic_DNA"/>
</dbReference>
<feature type="transmembrane region" description="Helical" evidence="17">
    <location>
        <begin position="153"/>
        <end position="170"/>
    </location>
</feature>
<proteinExistence type="inferred from homology"/>
<evidence type="ECO:0000313" key="25">
    <source>
        <dbReference type="Proteomes" id="UP000241454"/>
    </source>
</evidence>
<evidence type="ECO:0000313" key="27">
    <source>
        <dbReference type="Proteomes" id="UP000285462"/>
    </source>
</evidence>
<feature type="transmembrane region" description="Helical" evidence="17">
    <location>
        <begin position="175"/>
        <end position="192"/>
    </location>
</feature>
<evidence type="ECO:0000313" key="20">
    <source>
        <dbReference type="EMBL" id="OFA35492.1"/>
    </source>
</evidence>
<feature type="transmembrane region" description="Helical" evidence="17">
    <location>
        <begin position="264"/>
        <end position="285"/>
    </location>
</feature>
<name>A0A0C2YM91_BIFAD</name>
<dbReference type="GO" id="GO:0015648">
    <property type="term" value="F:lipid-linked peptidoglycan transporter activity"/>
    <property type="evidence" value="ECO:0007669"/>
    <property type="project" value="TreeGrafter"/>
</dbReference>
<evidence type="ECO:0000313" key="24">
    <source>
        <dbReference type="Proteomes" id="UP000175684"/>
    </source>
</evidence>
<feature type="transmembrane region" description="Helical" evidence="17">
    <location>
        <begin position="328"/>
        <end position="350"/>
    </location>
</feature>
<dbReference type="EMBL" id="QRNG01000003">
    <property type="protein sequence ID" value="RHK26835.1"/>
    <property type="molecule type" value="Genomic_DNA"/>
</dbReference>
<evidence type="ECO:0000256" key="7">
    <source>
        <dbReference type="ARBA" id="ARBA00022989"/>
    </source>
</evidence>
<reference evidence="26 27" key="3">
    <citation type="submission" date="2018-08" db="EMBL/GenBank/DDBJ databases">
        <title>A genome reference for cultivated species of the human gut microbiota.</title>
        <authorList>
            <person name="Zou Y."/>
            <person name="Xue W."/>
            <person name="Luo G."/>
        </authorList>
    </citation>
    <scope>NUCLEOTIDE SEQUENCE [LARGE SCALE GENOMIC DNA]</scope>
    <source>
        <strain evidence="22 27">AF21-27</strain>
        <strain evidence="23 26">AF45-19</strain>
    </source>
</reference>
<dbReference type="EC" id="2.4.99.28" evidence="14"/>
<feature type="transmembrane region" description="Helical" evidence="17">
    <location>
        <begin position="34"/>
        <end position="52"/>
    </location>
</feature>
<evidence type="ECO:0000313" key="23">
    <source>
        <dbReference type="EMBL" id="RHK26835.1"/>
    </source>
</evidence>
<evidence type="ECO:0000313" key="21">
    <source>
        <dbReference type="EMBL" id="QHB63682.1"/>
    </source>
</evidence>
<dbReference type="InterPro" id="IPR001182">
    <property type="entry name" value="FtsW/RodA"/>
</dbReference>
<evidence type="ECO:0000313" key="26">
    <source>
        <dbReference type="Proteomes" id="UP000285262"/>
    </source>
</evidence>
<dbReference type="Proteomes" id="UP000285462">
    <property type="component" value="Unassembled WGS sequence"/>
</dbReference>
<keyword evidence="20" id="KW-0132">Cell division</keyword>
<dbReference type="Proteomes" id="UP000464884">
    <property type="component" value="Chromosome"/>
</dbReference>
<evidence type="ECO:0000256" key="2">
    <source>
        <dbReference type="ARBA" id="ARBA00022676"/>
    </source>
</evidence>
<evidence type="ECO:0000313" key="22">
    <source>
        <dbReference type="EMBL" id="RGS65169.1"/>
    </source>
</evidence>
<keyword evidence="20" id="KW-0131">Cell cycle</keyword>
<evidence type="ECO:0000256" key="9">
    <source>
        <dbReference type="ARBA" id="ARBA00032370"/>
    </source>
</evidence>
<dbReference type="EMBL" id="CP028341">
    <property type="protein sequence ID" value="AVT46166.1"/>
    <property type="molecule type" value="Genomic_DNA"/>
</dbReference>
<evidence type="ECO:0000256" key="11">
    <source>
        <dbReference type="ARBA" id="ARBA00038053"/>
    </source>
</evidence>
<evidence type="ECO:0000256" key="8">
    <source>
        <dbReference type="ARBA" id="ARBA00023136"/>
    </source>
</evidence>
<accession>A0A0C2YM91</accession>
<dbReference type="PATRIC" id="fig|1680.6.peg.1962"/>
<evidence type="ECO:0000313" key="29">
    <source>
        <dbReference type="Proteomes" id="UP000464884"/>
    </source>
</evidence>
<keyword evidence="3" id="KW-0808">Transferase</keyword>
<dbReference type="GO" id="GO:0005886">
    <property type="term" value="C:plasma membrane"/>
    <property type="evidence" value="ECO:0007669"/>
    <property type="project" value="TreeGrafter"/>
</dbReference>
<evidence type="ECO:0000256" key="15">
    <source>
        <dbReference type="ARBA" id="ARBA00049902"/>
    </source>
</evidence>
<evidence type="ECO:0000313" key="28">
    <source>
        <dbReference type="Proteomes" id="UP000437631"/>
    </source>
</evidence>
<dbReference type="Proteomes" id="UP000285262">
    <property type="component" value="Unassembled WGS sequence"/>
</dbReference>
<reference evidence="20 24" key="1">
    <citation type="submission" date="2016-07" db="EMBL/GenBank/DDBJ databases">
        <title>Draft Genome Sequence of Bifidobacterium adolescentis strain Km 4.</title>
        <authorList>
            <person name="Danilenko V.N."/>
        </authorList>
    </citation>
    <scope>NUCLEOTIDE SEQUENCE [LARGE SCALE GENOMIC DNA]</scope>
    <source>
        <strain evidence="20 24">Km 4</strain>
    </source>
</reference>
<evidence type="ECO:0000256" key="14">
    <source>
        <dbReference type="ARBA" id="ARBA00044770"/>
    </source>
</evidence>
<evidence type="ECO:0000256" key="17">
    <source>
        <dbReference type="SAM" id="Phobius"/>
    </source>
</evidence>
<evidence type="ECO:0000256" key="16">
    <source>
        <dbReference type="ARBA" id="ARBA00049966"/>
    </source>
</evidence>
<comment type="catalytic activity">
    <reaction evidence="15">
        <text>[GlcNAc-(1-&gt;4)-Mur2Ac(oyl-L-Ala-gamma-D-Glu-L-Lys-D-Ala-D-Ala)](n)-di-trans,octa-cis-undecaprenyl diphosphate + beta-D-GlcNAc-(1-&gt;4)-Mur2Ac(oyl-L-Ala-gamma-D-Glu-L-Lys-D-Ala-D-Ala)-di-trans,octa-cis-undecaprenyl diphosphate = [GlcNAc-(1-&gt;4)-Mur2Ac(oyl-L-Ala-gamma-D-Glu-L-Lys-D-Ala-D-Ala)](n+1)-di-trans,octa-cis-undecaprenyl diphosphate + di-trans,octa-cis-undecaprenyl diphosphate + H(+)</text>
        <dbReference type="Rhea" id="RHEA:23708"/>
        <dbReference type="Rhea" id="RHEA-COMP:9602"/>
        <dbReference type="Rhea" id="RHEA-COMP:9603"/>
        <dbReference type="ChEBI" id="CHEBI:15378"/>
        <dbReference type="ChEBI" id="CHEBI:58405"/>
        <dbReference type="ChEBI" id="CHEBI:60033"/>
        <dbReference type="ChEBI" id="CHEBI:78435"/>
        <dbReference type="EC" id="2.4.99.28"/>
    </reaction>
</comment>
<dbReference type="GO" id="GO:0008360">
    <property type="term" value="P:regulation of cell shape"/>
    <property type="evidence" value="ECO:0007669"/>
    <property type="project" value="UniProtKB-KW"/>
</dbReference>